<proteinExistence type="predicted"/>
<sequence length="465" mass="51182">MSKPEESMPPLDVAKEVQEPAPVPAAVDAPAAEPVPPPAAGPTLDGTTVLPPLGPPEDAKPEDAVMETQAVEPDVAAVPPLPTVPAINVHSLHHHAYNAMCVIPDVQVIPGNKDMNTNKTEIKPHPSLPYQEVDIFRPDQEYLDRNMMLQRSYAEVATPATIEAAETLAGVNTMGMIDTVKKVGINSVQYPSVYVFNPEKYKPKTDGTREEATNAFKPLFNLIKATCMSKCAEKMIMNGCEKYGPKGGYFKYRMCCFRAKPVRKSKEKKEVKRRRKSCRAVDEGSRCKCVFRIYENEHCFFMVVDKFIRHTGHELRPSENEKDYGVTAFDTEAPIPKKPKIEVDHDLIEKKARGDKMRIALDGIIREGDLLDDAFCELVNKGLEDIQVKCATYKSAKEVAKEISENLSEHILTPGDGVAEVAKEVAETTEGAKVAVADVQMEAVDVPAEPSAEVAAPEEQVQVTV</sequence>
<evidence type="ECO:0000313" key="3">
    <source>
        <dbReference type="Proteomes" id="UP001054902"/>
    </source>
</evidence>
<dbReference type="EMBL" id="BLLK01000020">
    <property type="protein sequence ID" value="GFH45558.1"/>
    <property type="molecule type" value="Genomic_DNA"/>
</dbReference>
<accession>A0AAD3H0H3</accession>
<comment type="caution">
    <text evidence="2">The sequence shown here is derived from an EMBL/GenBank/DDBJ whole genome shotgun (WGS) entry which is preliminary data.</text>
</comment>
<evidence type="ECO:0000313" key="2">
    <source>
        <dbReference type="EMBL" id="GFH45558.1"/>
    </source>
</evidence>
<gene>
    <name evidence="2" type="ORF">CTEN210_02032</name>
</gene>
<name>A0AAD3H0H3_9STRA</name>
<feature type="region of interest" description="Disordered" evidence="1">
    <location>
        <begin position="1"/>
        <end position="64"/>
    </location>
</feature>
<reference evidence="2 3" key="1">
    <citation type="journal article" date="2021" name="Sci. Rep.">
        <title>The genome of the diatom Chaetoceros tenuissimus carries an ancient integrated fragment of an extant virus.</title>
        <authorList>
            <person name="Hongo Y."/>
            <person name="Kimura K."/>
            <person name="Takaki Y."/>
            <person name="Yoshida Y."/>
            <person name="Baba S."/>
            <person name="Kobayashi G."/>
            <person name="Nagasaki K."/>
            <person name="Hano T."/>
            <person name="Tomaru Y."/>
        </authorList>
    </citation>
    <scope>NUCLEOTIDE SEQUENCE [LARGE SCALE GENOMIC DNA]</scope>
    <source>
        <strain evidence="2 3">NIES-3715</strain>
    </source>
</reference>
<dbReference type="AlphaFoldDB" id="A0AAD3H0H3"/>
<keyword evidence="3" id="KW-1185">Reference proteome</keyword>
<organism evidence="2 3">
    <name type="scientific">Chaetoceros tenuissimus</name>
    <dbReference type="NCBI Taxonomy" id="426638"/>
    <lineage>
        <taxon>Eukaryota</taxon>
        <taxon>Sar</taxon>
        <taxon>Stramenopiles</taxon>
        <taxon>Ochrophyta</taxon>
        <taxon>Bacillariophyta</taxon>
        <taxon>Coscinodiscophyceae</taxon>
        <taxon>Chaetocerotophycidae</taxon>
        <taxon>Chaetocerotales</taxon>
        <taxon>Chaetocerotaceae</taxon>
        <taxon>Chaetoceros</taxon>
    </lineage>
</organism>
<dbReference type="Proteomes" id="UP001054902">
    <property type="component" value="Unassembled WGS sequence"/>
</dbReference>
<protein>
    <submittedName>
        <fullName evidence="2">Uncharacterized protein</fullName>
    </submittedName>
</protein>
<evidence type="ECO:0000256" key="1">
    <source>
        <dbReference type="SAM" id="MobiDB-lite"/>
    </source>
</evidence>